<accession>A0A0E9VZ49</accession>
<evidence type="ECO:0000313" key="1">
    <source>
        <dbReference type="EMBL" id="JAH82595.1"/>
    </source>
</evidence>
<organism evidence="1">
    <name type="scientific">Anguilla anguilla</name>
    <name type="common">European freshwater eel</name>
    <name type="synonym">Muraena anguilla</name>
    <dbReference type="NCBI Taxonomy" id="7936"/>
    <lineage>
        <taxon>Eukaryota</taxon>
        <taxon>Metazoa</taxon>
        <taxon>Chordata</taxon>
        <taxon>Craniata</taxon>
        <taxon>Vertebrata</taxon>
        <taxon>Euteleostomi</taxon>
        <taxon>Actinopterygii</taxon>
        <taxon>Neopterygii</taxon>
        <taxon>Teleostei</taxon>
        <taxon>Anguilliformes</taxon>
        <taxon>Anguillidae</taxon>
        <taxon>Anguilla</taxon>
    </lineage>
</organism>
<proteinExistence type="predicted"/>
<protein>
    <submittedName>
        <fullName evidence="1">Uncharacterized protein</fullName>
    </submittedName>
</protein>
<reference evidence="1" key="2">
    <citation type="journal article" date="2015" name="Fish Shellfish Immunol.">
        <title>Early steps in the European eel (Anguilla anguilla)-Vibrio vulnificus interaction in the gills: Role of the RtxA13 toxin.</title>
        <authorList>
            <person name="Callol A."/>
            <person name="Pajuelo D."/>
            <person name="Ebbesson L."/>
            <person name="Teles M."/>
            <person name="MacKenzie S."/>
            <person name="Amaro C."/>
        </authorList>
    </citation>
    <scope>NUCLEOTIDE SEQUENCE</scope>
</reference>
<name>A0A0E9VZ49_ANGAN</name>
<dbReference type="AlphaFoldDB" id="A0A0E9VZ49"/>
<sequence>MHVYLKSIFLFFTNGKNLVNRFFK</sequence>
<dbReference type="EMBL" id="GBXM01025982">
    <property type="protein sequence ID" value="JAH82595.1"/>
    <property type="molecule type" value="Transcribed_RNA"/>
</dbReference>
<reference evidence="1" key="1">
    <citation type="submission" date="2014-11" db="EMBL/GenBank/DDBJ databases">
        <authorList>
            <person name="Amaro Gonzalez C."/>
        </authorList>
    </citation>
    <scope>NUCLEOTIDE SEQUENCE</scope>
</reference>